<dbReference type="Pfam" id="PF13481">
    <property type="entry name" value="AAA_25"/>
    <property type="match status" value="1"/>
</dbReference>
<proteinExistence type="predicted"/>
<dbReference type="CDD" id="cd01120">
    <property type="entry name" value="RecA-like_superfamily"/>
    <property type="match status" value="1"/>
</dbReference>
<organism evidence="1">
    <name type="scientific">uncultured Mediterranean phage MEDS5 group</name>
    <dbReference type="NCBI Taxonomy" id="1262075"/>
    <lineage>
        <taxon>Viruses</taxon>
        <taxon>Duplodnaviria</taxon>
        <taxon>Heunggongvirae</taxon>
        <taxon>Uroviricota</taxon>
        <taxon>Caudoviricetes</taxon>
        <taxon>environmental samples</taxon>
    </lineage>
</organism>
<gene>
    <name evidence="1" type="ORF">MedDCM-OCT-S15-C5-cds41</name>
</gene>
<sequence length="360" mass="40340">MPSTEKASTNKPPLQEALTGLALHAEKVIQEERERDWMPLMRNKAFELGVDDDARDPELKAYLDAAERRLHKGTVYRAGQQLQATESVFLLDGMIKLGESNVIIGQPKVGKSSFSTGLIAALRDRVPQFLGRDLSTPNERMPVLVFGTDQSEGDWLHLLHRESLVAEDQTLKSDSVDFFCSMETGEQYNFTKDGIRRMREEIEKHQFPLVIIDSLSSMMEPTGIEENTSRYAQPIRNAISQLRKTGATLVVIHHSVKRPTTWDWITECRGSSSISSVFSWGVLMRWVAQEEDGLARIDKRVGFAGKGRGANESGGVMGQYMPEGGWTYLDGLEEAQKVERAGQRIMELGGVRASVFDYLT</sequence>
<reference evidence="1" key="1">
    <citation type="journal article" date="2013" name="Appl. Environ. Microbiol.">
        <title>Reconstruction of novel cyanobacterial siphovirus genomes from mediterranean metagenomic fosmids.</title>
        <authorList>
            <person name="Mizuno C.M."/>
            <person name="Rodriguez-Valera F."/>
            <person name="Garcia-Heredia I."/>
            <person name="Martin-Cuadrado A.B."/>
            <person name="Ghai R."/>
        </authorList>
    </citation>
    <scope>NUCLEOTIDE SEQUENCE</scope>
</reference>
<dbReference type="EMBL" id="JX536274">
    <property type="protein sequence ID" value="AFX83938.1"/>
    <property type="molecule type" value="Genomic_DNA"/>
</dbReference>
<protein>
    <submittedName>
        <fullName evidence="1">Uncharacterized protein</fullName>
    </submittedName>
</protein>
<name>K7XXN8_9CAUD</name>
<evidence type="ECO:0000313" key="1">
    <source>
        <dbReference type="EMBL" id="AFX83938.1"/>
    </source>
</evidence>
<dbReference type="SUPFAM" id="SSF52540">
    <property type="entry name" value="P-loop containing nucleoside triphosphate hydrolases"/>
    <property type="match status" value="1"/>
</dbReference>
<dbReference type="Gene3D" id="3.40.50.300">
    <property type="entry name" value="P-loop containing nucleotide triphosphate hydrolases"/>
    <property type="match status" value="1"/>
</dbReference>
<feature type="non-terminal residue" evidence="1">
    <location>
        <position position="360"/>
    </location>
</feature>
<accession>K7XXN8</accession>
<dbReference type="InterPro" id="IPR027417">
    <property type="entry name" value="P-loop_NTPase"/>
</dbReference>